<dbReference type="EMBL" id="JAFIQS010000004">
    <property type="protein sequence ID" value="KAG5170255.1"/>
    <property type="molecule type" value="Genomic_DNA"/>
</dbReference>
<organism evidence="6">
    <name type="scientific">Psilocybe cubensis</name>
    <name type="common">Psychedelic mushroom</name>
    <name type="synonym">Stropharia cubensis</name>
    <dbReference type="NCBI Taxonomy" id="181762"/>
    <lineage>
        <taxon>Eukaryota</taxon>
        <taxon>Fungi</taxon>
        <taxon>Dikarya</taxon>
        <taxon>Basidiomycota</taxon>
        <taxon>Agaricomycotina</taxon>
        <taxon>Agaricomycetes</taxon>
        <taxon>Agaricomycetidae</taxon>
        <taxon>Agaricales</taxon>
        <taxon>Agaricineae</taxon>
        <taxon>Strophariaceae</taxon>
        <taxon>Psilocybe</taxon>
    </lineage>
</organism>
<evidence type="ECO:0000256" key="4">
    <source>
        <dbReference type="ARBA" id="ARBA00038314"/>
    </source>
</evidence>
<name>A0A8H8CM56_PSICU</name>
<gene>
    <name evidence="6" type="ORF">JR316_004643</name>
</gene>
<proteinExistence type="inferred from homology"/>
<sequence length="312" mass="35801">MTRYGDPATRPSLDPSRYSLEEDERQFFALLTGINDEEELKKHILAVQEKAYQVYGYPCIRRFSFAKLKIARLPGYPKALKLLEQRKDPILLDIGCCFGNDARKAVVDGWPAENVVASDLRPEFWNFGHELFKSTPKSFPATFIAGDVFSPATLDISDTQPSPNSNSTTEVKQPPPIHPLRDLTSLTPLKHRLSAIHASSFFHLFPEDSQRELARRLAFLLLPEKVARPEKGFRFETVRKDNDGTAVASEIRLRAMFCHSPESWKKLWEEDIFGPHQDVKVKVDAELQEVELWDYRDLEPTIYLLNWSIEVV</sequence>
<dbReference type="Gene3D" id="3.40.50.150">
    <property type="entry name" value="Vaccinia Virus protein VP39"/>
    <property type="match status" value="1"/>
</dbReference>
<dbReference type="AlphaFoldDB" id="A0A8H8CM56"/>
<evidence type="ECO:0008006" key="7">
    <source>
        <dbReference type="Google" id="ProtNLM"/>
    </source>
</evidence>
<protein>
    <recommendedName>
        <fullName evidence="7">Methyltransferase ausD</fullName>
    </recommendedName>
</protein>
<comment type="caution">
    <text evidence="6">The sequence shown here is derived from an EMBL/GenBank/DDBJ whole genome shotgun (WGS) entry which is preliminary data.</text>
</comment>
<feature type="compositionally biased region" description="Polar residues" evidence="5">
    <location>
        <begin position="156"/>
        <end position="171"/>
    </location>
</feature>
<reference evidence="6" key="1">
    <citation type="submission" date="2021-02" db="EMBL/GenBank/DDBJ databases">
        <title>Psilocybe cubensis genome.</title>
        <authorList>
            <person name="Mckernan K.J."/>
            <person name="Crawford S."/>
            <person name="Trippe A."/>
            <person name="Kane L.T."/>
            <person name="Mclaughlin S."/>
        </authorList>
    </citation>
    <scope>NUCLEOTIDE SEQUENCE [LARGE SCALE GENOMIC DNA]</scope>
    <source>
        <strain evidence="6">MGC-MH-2018</strain>
    </source>
</reference>
<keyword evidence="3" id="KW-0949">S-adenosyl-L-methionine</keyword>
<dbReference type="OrthoDB" id="2094832at2759"/>
<feature type="region of interest" description="Disordered" evidence="5">
    <location>
        <begin position="155"/>
        <end position="180"/>
    </location>
</feature>
<dbReference type="PANTHER" id="PTHR35897:SF1">
    <property type="entry name" value="METHYLTRANSFERASE AUSD"/>
    <property type="match status" value="1"/>
</dbReference>
<dbReference type="InterPro" id="IPR051654">
    <property type="entry name" value="Meroterpenoid_MTases"/>
</dbReference>
<evidence type="ECO:0000313" key="6">
    <source>
        <dbReference type="EMBL" id="KAG5170255.1"/>
    </source>
</evidence>
<dbReference type="GO" id="GO:0016740">
    <property type="term" value="F:transferase activity"/>
    <property type="evidence" value="ECO:0007669"/>
    <property type="project" value="UniProtKB-KW"/>
</dbReference>
<dbReference type="SUPFAM" id="SSF53335">
    <property type="entry name" value="S-adenosyl-L-methionine-dependent methyltransferases"/>
    <property type="match status" value="1"/>
</dbReference>
<dbReference type="PANTHER" id="PTHR35897">
    <property type="entry name" value="METHYLTRANSFERASE AUSD"/>
    <property type="match status" value="1"/>
</dbReference>
<dbReference type="InterPro" id="IPR029063">
    <property type="entry name" value="SAM-dependent_MTases_sf"/>
</dbReference>
<evidence type="ECO:0000256" key="3">
    <source>
        <dbReference type="ARBA" id="ARBA00022691"/>
    </source>
</evidence>
<accession>A0A8H8CM56</accession>
<evidence type="ECO:0000256" key="2">
    <source>
        <dbReference type="ARBA" id="ARBA00022679"/>
    </source>
</evidence>
<keyword evidence="2" id="KW-0808">Transferase</keyword>
<comment type="similarity">
    <text evidence="4">Belongs to the class I-like SAM-binding methyltransferase superfamily.</text>
</comment>
<comment type="pathway">
    <text evidence="1">Secondary metabolite biosynthesis.</text>
</comment>
<evidence type="ECO:0000256" key="5">
    <source>
        <dbReference type="SAM" id="MobiDB-lite"/>
    </source>
</evidence>
<evidence type="ECO:0000256" key="1">
    <source>
        <dbReference type="ARBA" id="ARBA00005179"/>
    </source>
</evidence>